<evidence type="ECO:0000313" key="1">
    <source>
        <dbReference type="EMBL" id="MBF0877206.1"/>
    </source>
</evidence>
<comment type="caution">
    <text evidence="1">The sequence shown here is derived from an EMBL/GenBank/DDBJ whole genome shotgun (WGS) entry which is preliminary data.</text>
</comment>
<reference evidence="1" key="1">
    <citation type="submission" date="2020-04" db="EMBL/GenBank/DDBJ databases">
        <authorList>
            <person name="Sombolestani A."/>
        </authorList>
    </citation>
    <scope>NUCLEOTIDE SEQUENCE</scope>
    <source>
        <strain evidence="1">LMG 27748</strain>
    </source>
</reference>
<organism evidence="1 2">
    <name type="scientific">Gluconobacter cerevisiae</name>
    <dbReference type="NCBI Taxonomy" id="1379734"/>
    <lineage>
        <taxon>Bacteria</taxon>
        <taxon>Pseudomonadati</taxon>
        <taxon>Pseudomonadota</taxon>
        <taxon>Alphaproteobacteria</taxon>
        <taxon>Acetobacterales</taxon>
        <taxon>Acetobacteraceae</taxon>
        <taxon>Gluconobacter</taxon>
    </lineage>
</organism>
<gene>
    <name evidence="1" type="ORF">HKD21_10150</name>
</gene>
<evidence type="ECO:0000313" key="2">
    <source>
        <dbReference type="Proteomes" id="UP000630952"/>
    </source>
</evidence>
<name>A0ABR9YEV8_9PROT</name>
<sequence length="119" mass="14029">MGEIDLIPENLPILDQVRLQYPAIGQLTYTLDDSWDMQGKNLTECLGSFCQRIPSYRKRLVDEATVWLSWTDSKLETYTKSTIIFNFWANELTREFQTARSFWQAVIEIIQYNLRRCPA</sequence>
<dbReference type="EMBL" id="JABCQO010000008">
    <property type="protein sequence ID" value="MBF0877206.1"/>
    <property type="molecule type" value="Genomic_DNA"/>
</dbReference>
<protein>
    <submittedName>
        <fullName evidence="1">Uncharacterized protein</fullName>
    </submittedName>
</protein>
<reference evidence="1" key="2">
    <citation type="submission" date="2020-11" db="EMBL/GenBank/DDBJ databases">
        <title>Description of novel Gluconobacter species.</title>
        <authorList>
            <person name="Cleenwerck I."/>
            <person name="Cnockaert M."/>
            <person name="Borremans W."/>
            <person name="Wieme A.D."/>
            <person name="De Vuyst L."/>
            <person name="Vandamme P."/>
        </authorList>
    </citation>
    <scope>NUCLEOTIDE SEQUENCE</scope>
    <source>
        <strain evidence="1">LMG 27748</strain>
    </source>
</reference>
<accession>A0ABR9YEV8</accession>
<dbReference type="RefSeq" id="WP_194255581.1">
    <property type="nucleotide sequence ID" value="NZ_JABCQO010000008.1"/>
</dbReference>
<proteinExistence type="predicted"/>
<keyword evidence="2" id="KW-1185">Reference proteome</keyword>
<dbReference type="Proteomes" id="UP000630952">
    <property type="component" value="Unassembled WGS sequence"/>
</dbReference>